<gene>
    <name evidence="4" type="ORF">JEOPIN946_01537</name>
</gene>
<dbReference type="InterPro" id="IPR001296">
    <property type="entry name" value="Glyco_trans_1"/>
</dbReference>
<evidence type="ECO:0000313" key="4">
    <source>
        <dbReference type="EMBL" id="CAD2079243.1"/>
    </source>
</evidence>
<dbReference type="Pfam" id="PF00534">
    <property type="entry name" value="Glycos_transf_1"/>
    <property type="match status" value="1"/>
</dbReference>
<sequence length="347" mass="39806">MRILHIISTLQSGGAERMLSNLVSNEPDNEHIIITLLPAQIHYNIDKNVKIYQLNEANTFKGKVIILFKLAILIKKIKPDIVQTWLKINYLAPILRLIESSPKYIINIRHGVNKKYNFLTRLFENNYLNYIDGCIFVSESSKSEFKEIGIDIKKSIVIPNGFQHHEYNYKKNINRLTIGYVGRKDPLKNQDLLFKAFTKFSSNKEVKLIIAGKNMNCTSFIKSLSDIAMKKIEWMGEVKDSGIVYKNIDILILTSLSEGFPNVIGEAMSFGVPVISTNAGESWRIIGDSGYRIHNNVDSVVNIFEHIYNNPSELEKKSKQAYNIIQEQYTLKKIIESYLNYYKGVIS</sequence>
<evidence type="ECO:0000259" key="3">
    <source>
        <dbReference type="Pfam" id="PF13439"/>
    </source>
</evidence>
<dbReference type="Pfam" id="PF13439">
    <property type="entry name" value="Glyco_transf_4"/>
    <property type="match status" value="1"/>
</dbReference>
<feature type="domain" description="Glycosyl transferase family 1" evidence="2">
    <location>
        <begin position="171"/>
        <end position="322"/>
    </location>
</feature>
<dbReference type="EMBL" id="CAJEWB010000012">
    <property type="protein sequence ID" value="CAD2079243.1"/>
    <property type="molecule type" value="Genomic_DNA"/>
</dbReference>
<dbReference type="Gene3D" id="3.40.50.2000">
    <property type="entry name" value="Glycogen Phosphorylase B"/>
    <property type="match status" value="2"/>
</dbReference>
<dbReference type="RefSeq" id="WP_186078308.1">
    <property type="nucleotide sequence ID" value="NZ_CAJEWB010000012.1"/>
</dbReference>
<dbReference type="PANTHER" id="PTHR46401:SF2">
    <property type="entry name" value="GLYCOSYLTRANSFERASE WBBK-RELATED"/>
    <property type="match status" value="1"/>
</dbReference>
<dbReference type="AlphaFoldDB" id="A0A6V7RNC9"/>
<organism evidence="4 5">
    <name type="scientific">Phocicoccus pinnipedialis</name>
    <dbReference type="NCBI Taxonomy" id="110845"/>
    <lineage>
        <taxon>Bacteria</taxon>
        <taxon>Bacillati</taxon>
        <taxon>Bacillota</taxon>
        <taxon>Bacilli</taxon>
        <taxon>Bacillales</taxon>
        <taxon>Salinicoccaceae</taxon>
        <taxon>Phocicoccus</taxon>
    </lineage>
</organism>
<accession>A0A6V7RNC9</accession>
<comment type="caution">
    <text evidence="4">The sequence shown here is derived from an EMBL/GenBank/DDBJ whole genome shotgun (WGS) entry which is preliminary data.</text>
</comment>
<feature type="domain" description="Glycosyltransferase subfamily 4-like N-terminal" evidence="3">
    <location>
        <begin position="13"/>
        <end position="162"/>
    </location>
</feature>
<keyword evidence="5" id="KW-1185">Reference proteome</keyword>
<protein>
    <recommendedName>
        <fullName evidence="6">Glycosyltransferase</fullName>
    </recommendedName>
</protein>
<reference evidence="4 5" key="1">
    <citation type="submission" date="2020-07" db="EMBL/GenBank/DDBJ databases">
        <authorList>
            <person name="Criscuolo A."/>
        </authorList>
    </citation>
    <scope>NUCLEOTIDE SEQUENCE [LARGE SCALE GENOMIC DNA]</scope>
    <source>
        <strain evidence="4">CIP107946</strain>
    </source>
</reference>
<evidence type="ECO:0000313" key="5">
    <source>
        <dbReference type="Proteomes" id="UP000588186"/>
    </source>
</evidence>
<dbReference type="Proteomes" id="UP000588186">
    <property type="component" value="Unassembled WGS sequence"/>
</dbReference>
<keyword evidence="1" id="KW-0808">Transferase</keyword>
<evidence type="ECO:0000256" key="1">
    <source>
        <dbReference type="ARBA" id="ARBA00022679"/>
    </source>
</evidence>
<dbReference type="GO" id="GO:0016757">
    <property type="term" value="F:glycosyltransferase activity"/>
    <property type="evidence" value="ECO:0007669"/>
    <property type="project" value="InterPro"/>
</dbReference>
<dbReference type="PANTHER" id="PTHR46401">
    <property type="entry name" value="GLYCOSYLTRANSFERASE WBBK-RELATED"/>
    <property type="match status" value="1"/>
</dbReference>
<name>A0A6V7RNC9_9BACL</name>
<dbReference type="GO" id="GO:0009103">
    <property type="term" value="P:lipopolysaccharide biosynthetic process"/>
    <property type="evidence" value="ECO:0007669"/>
    <property type="project" value="TreeGrafter"/>
</dbReference>
<evidence type="ECO:0000259" key="2">
    <source>
        <dbReference type="Pfam" id="PF00534"/>
    </source>
</evidence>
<proteinExistence type="predicted"/>
<evidence type="ECO:0008006" key="6">
    <source>
        <dbReference type="Google" id="ProtNLM"/>
    </source>
</evidence>
<dbReference type="InterPro" id="IPR028098">
    <property type="entry name" value="Glyco_trans_4-like_N"/>
</dbReference>
<dbReference type="SUPFAM" id="SSF53756">
    <property type="entry name" value="UDP-Glycosyltransferase/glycogen phosphorylase"/>
    <property type="match status" value="1"/>
</dbReference>